<dbReference type="PANTHER" id="PTHR46358:SF1">
    <property type="entry name" value="TONSOKU-LIKE PROTEIN"/>
    <property type="match status" value="1"/>
</dbReference>
<dbReference type="InterPro" id="IPR052311">
    <property type="entry name" value="MMS22L-TONSL_complex_comp"/>
</dbReference>
<dbReference type="Proteomes" id="UP000093000">
    <property type="component" value="Unassembled WGS sequence"/>
</dbReference>
<dbReference type="AlphaFoldDB" id="A0A1C7NFJ6"/>
<dbReference type="STRING" id="101091.A0A1C7NFJ6"/>
<evidence type="ECO:0000313" key="6">
    <source>
        <dbReference type="Proteomes" id="UP000093000"/>
    </source>
</evidence>
<dbReference type="Gene3D" id="3.80.10.10">
    <property type="entry name" value="Ribonuclease Inhibitor"/>
    <property type="match status" value="2"/>
</dbReference>
<dbReference type="EMBL" id="LUGH01000215">
    <property type="protein sequence ID" value="OBZ87539.1"/>
    <property type="molecule type" value="Genomic_DNA"/>
</dbReference>
<evidence type="ECO:0000256" key="3">
    <source>
        <dbReference type="ARBA" id="ARBA00023242"/>
    </source>
</evidence>
<protein>
    <submittedName>
        <fullName evidence="5">Tonsoku-like protein</fullName>
    </submittedName>
</protein>
<dbReference type="InterPro" id="IPR011990">
    <property type="entry name" value="TPR-like_helical_dom_sf"/>
</dbReference>
<keyword evidence="3" id="KW-0539">Nucleus</keyword>
<organism evidence="5 6">
    <name type="scientific">Choanephora cucurbitarum</name>
    <dbReference type="NCBI Taxonomy" id="101091"/>
    <lineage>
        <taxon>Eukaryota</taxon>
        <taxon>Fungi</taxon>
        <taxon>Fungi incertae sedis</taxon>
        <taxon>Mucoromycota</taxon>
        <taxon>Mucoromycotina</taxon>
        <taxon>Mucoromycetes</taxon>
        <taxon>Mucorales</taxon>
        <taxon>Mucorineae</taxon>
        <taxon>Choanephoraceae</taxon>
        <taxon>Choanephoroideae</taxon>
        <taxon>Choanephora</taxon>
    </lineage>
</organism>
<feature type="region of interest" description="Disordered" evidence="4">
    <location>
        <begin position="954"/>
        <end position="974"/>
    </location>
</feature>
<evidence type="ECO:0000256" key="2">
    <source>
        <dbReference type="ARBA" id="ARBA00022737"/>
    </source>
</evidence>
<dbReference type="SUPFAM" id="SSF52047">
    <property type="entry name" value="RNI-like"/>
    <property type="match status" value="1"/>
</dbReference>
<dbReference type="GO" id="GO:0031297">
    <property type="term" value="P:replication fork processing"/>
    <property type="evidence" value="ECO:0007669"/>
    <property type="project" value="TreeGrafter"/>
</dbReference>
<dbReference type="Gene3D" id="1.25.40.10">
    <property type="entry name" value="Tetratricopeptide repeat domain"/>
    <property type="match status" value="2"/>
</dbReference>
<dbReference type="InterPro" id="IPR032675">
    <property type="entry name" value="LRR_dom_sf"/>
</dbReference>
<keyword evidence="2" id="KW-0677">Repeat</keyword>
<evidence type="ECO:0000313" key="5">
    <source>
        <dbReference type="EMBL" id="OBZ87539.1"/>
    </source>
</evidence>
<proteinExistence type="predicted"/>
<keyword evidence="6" id="KW-1185">Reference proteome</keyword>
<reference evidence="5 6" key="1">
    <citation type="submission" date="2016-03" db="EMBL/GenBank/DDBJ databases">
        <title>Choanephora cucurbitarum.</title>
        <authorList>
            <person name="Min B."/>
            <person name="Park H."/>
            <person name="Park J.-H."/>
            <person name="Shin H.-D."/>
            <person name="Choi I.-G."/>
        </authorList>
    </citation>
    <scope>NUCLEOTIDE SEQUENCE [LARGE SCALE GENOMIC DNA]</scope>
    <source>
        <strain evidence="5 6">KUS-F28377</strain>
    </source>
</reference>
<dbReference type="InParanoid" id="A0A1C7NFJ6"/>
<dbReference type="GO" id="GO:0043596">
    <property type="term" value="C:nuclear replication fork"/>
    <property type="evidence" value="ECO:0007669"/>
    <property type="project" value="TreeGrafter"/>
</dbReference>
<comment type="subcellular location">
    <subcellularLocation>
        <location evidence="1">Nucleus</location>
    </subcellularLocation>
</comment>
<feature type="compositionally biased region" description="Polar residues" evidence="4">
    <location>
        <begin position="956"/>
        <end position="974"/>
    </location>
</feature>
<dbReference type="PANTHER" id="PTHR46358">
    <property type="entry name" value="TONSOKU-LIKE PROTEIN"/>
    <property type="match status" value="1"/>
</dbReference>
<sequence>MKNKVTYAIEYTKSNTLADGYNFYIEQYKQQLNNGKQIKAAQLIIELIDWLVDADDDNDEFLHYLDHAIKYCRKVVKSLKEVNYPFLLAKAYSCLSQAYSIQEIFDQAIHYGLESIQLLQSQQKQDEDAMDIDQPKIKLALQFGYRLLGNIYFNKGLHPKASRYSDYQHALQFYTSEREVIDTMTLTDMDSTDEDDLTKLRQSSHFNMGVMERKLPDHYTQANDDLKSALKLAQQLKDPQSEKNAWWELGNLYKTLGDHEAVKRCQASEHSVALHCGLKEDVIICFEERIKYHLYLGEFNACMKLYKKLLDYVDEDAKEACRSFLKMVKQVKALREELDRLIDKGDLNAQIATKFLTYIRLLNYYELYRVLIQTIDTSFIAITNTRDFSPLIYAQILHIKTEALWHLNESTKEVYLQASNEAYDYVEASLSESPLNQYMLMIDIFQLRVQIYEYFELDFQKTATEKVLADAIKQEKLLRYKLENNLVGVNHLYSRITPSLNQLSKKKIQVNIMTKPPVEFSMVYDHAPETVRFLMNDIASQCWNTFGFEPNISHVRTLDHDILPEDLVNNVIVEDDQHLEVHIHGIVKKTPLELYLNASRRLEIAPIKAIEYAMEMQNVTDISFMGLNIKANHQFDIVQQILEHSTALYRLNLSSNSLVNEDLEKLLKIVNPSVGEVRLSNNQLTTECLDTLTKLRVAILDLSHNPIDATLFVRLPQFLEKVPVLKRLELENTDIGRIKKDVCHAIQTKSSVNMSSSLTLDISNNHFEQDMLSKLTELWLQFNRIEGLELSSITSDFGWNNFDLLSELSSLSKLSFKYSVKTTFGYCHFKEFFMMKKTINELDLTGCGLDLEDMVMFGYSLSYIDRLNRLMLNSNPNIGDAGIKYLDAAIEKSKIISISLSHCGLTSESSQLIIRWTRYLKMLDITHNPIFDQDTLPSNSTAVMRLDPIKPAPTIRTPSMSFQSLSDLPNSPFD</sequence>
<evidence type="ECO:0000256" key="4">
    <source>
        <dbReference type="SAM" id="MobiDB-lite"/>
    </source>
</evidence>
<gene>
    <name evidence="5" type="primary">TONSL</name>
    <name evidence="5" type="ORF">A0J61_04405</name>
</gene>
<accession>A0A1C7NFJ6</accession>
<evidence type="ECO:0000256" key="1">
    <source>
        <dbReference type="ARBA" id="ARBA00004123"/>
    </source>
</evidence>
<dbReference type="OrthoDB" id="78308at2759"/>
<name>A0A1C7NFJ6_9FUNG</name>
<dbReference type="GO" id="GO:0000724">
    <property type="term" value="P:double-strand break repair via homologous recombination"/>
    <property type="evidence" value="ECO:0007669"/>
    <property type="project" value="TreeGrafter"/>
</dbReference>
<comment type="caution">
    <text evidence="5">The sequence shown here is derived from an EMBL/GenBank/DDBJ whole genome shotgun (WGS) entry which is preliminary data.</text>
</comment>
<dbReference type="SUPFAM" id="SSF48452">
    <property type="entry name" value="TPR-like"/>
    <property type="match status" value="1"/>
</dbReference>